<keyword evidence="9" id="KW-1185">Reference proteome</keyword>
<dbReference type="CDD" id="cd06261">
    <property type="entry name" value="TM_PBP2"/>
    <property type="match status" value="1"/>
</dbReference>
<dbReference type="InterPro" id="IPR000515">
    <property type="entry name" value="MetI-like"/>
</dbReference>
<dbReference type="OrthoDB" id="9801163at2"/>
<evidence type="ECO:0000256" key="1">
    <source>
        <dbReference type="ARBA" id="ARBA00004651"/>
    </source>
</evidence>
<dbReference type="SUPFAM" id="SSF161098">
    <property type="entry name" value="MetI-like"/>
    <property type="match status" value="1"/>
</dbReference>
<feature type="transmembrane region" description="Helical" evidence="6">
    <location>
        <begin position="82"/>
        <end position="102"/>
    </location>
</feature>
<feature type="transmembrane region" description="Helical" evidence="6">
    <location>
        <begin position="363"/>
        <end position="389"/>
    </location>
</feature>
<comment type="subcellular location">
    <subcellularLocation>
        <location evidence="1 6">Cell membrane</location>
        <topology evidence="1 6">Multi-pass membrane protein</topology>
    </subcellularLocation>
</comment>
<dbReference type="Proteomes" id="UP000018680">
    <property type="component" value="Chromosome"/>
</dbReference>
<dbReference type="GO" id="GO:0005886">
    <property type="term" value="C:plasma membrane"/>
    <property type="evidence" value="ECO:0007669"/>
    <property type="project" value="UniProtKB-SubCell"/>
</dbReference>
<evidence type="ECO:0000313" key="8">
    <source>
        <dbReference type="EMBL" id="AHC15513.1"/>
    </source>
</evidence>
<evidence type="ECO:0000259" key="7">
    <source>
        <dbReference type="PROSITE" id="PS50928"/>
    </source>
</evidence>
<dbReference type="InterPro" id="IPR051204">
    <property type="entry name" value="ABC_transp_perm/SBD"/>
</dbReference>
<dbReference type="Pfam" id="PF00528">
    <property type="entry name" value="BPD_transp_1"/>
    <property type="match status" value="1"/>
</dbReference>
<name>V5WIB5_9SPIO</name>
<keyword evidence="4 6" id="KW-1133">Transmembrane helix</keyword>
<feature type="transmembrane region" description="Helical" evidence="6">
    <location>
        <begin position="187"/>
        <end position="213"/>
    </location>
</feature>
<dbReference type="RefSeq" id="WP_024268417.1">
    <property type="nucleotide sequence ID" value="NC_023035.1"/>
</dbReference>
<protein>
    <submittedName>
        <fullName evidence="8">Glycine betaine/carnitine/choline ABC transporter, permease protein</fullName>
    </submittedName>
</protein>
<accession>V5WIB5</accession>
<comment type="similarity">
    <text evidence="6">Belongs to the binding-protein-dependent transport system permease family.</text>
</comment>
<evidence type="ECO:0000256" key="6">
    <source>
        <dbReference type="RuleBase" id="RU363032"/>
    </source>
</evidence>
<dbReference type="KEGG" id="slr:L21SP2_2146"/>
<evidence type="ECO:0000256" key="3">
    <source>
        <dbReference type="ARBA" id="ARBA00022692"/>
    </source>
</evidence>
<keyword evidence="5 6" id="KW-0472">Membrane</keyword>
<dbReference type="PATRIC" id="fig|1307761.3.peg.2140"/>
<dbReference type="HOGENOM" id="CLU_046113_3_0_12"/>
<proteinExistence type="inferred from homology"/>
<dbReference type="PANTHER" id="PTHR30177:SF30">
    <property type="entry name" value="GLYCINE BETAINE UPTAKE SYSTEM PERMEASE PROTEIN YEHY"/>
    <property type="match status" value="1"/>
</dbReference>
<evidence type="ECO:0000256" key="2">
    <source>
        <dbReference type="ARBA" id="ARBA00022448"/>
    </source>
</evidence>
<feature type="domain" description="ABC transmembrane type-1" evidence="7">
    <location>
        <begin position="187"/>
        <end position="382"/>
    </location>
</feature>
<evidence type="ECO:0000256" key="4">
    <source>
        <dbReference type="ARBA" id="ARBA00022989"/>
    </source>
</evidence>
<evidence type="ECO:0000313" key="9">
    <source>
        <dbReference type="Proteomes" id="UP000018680"/>
    </source>
</evidence>
<dbReference type="eggNOG" id="COG1174">
    <property type="taxonomic scope" value="Bacteria"/>
</dbReference>
<dbReference type="GO" id="GO:0055085">
    <property type="term" value="P:transmembrane transport"/>
    <property type="evidence" value="ECO:0007669"/>
    <property type="project" value="InterPro"/>
</dbReference>
<dbReference type="PANTHER" id="PTHR30177">
    <property type="entry name" value="GLYCINE BETAINE/L-PROLINE TRANSPORT SYSTEM PERMEASE PROTEIN PROW"/>
    <property type="match status" value="1"/>
</dbReference>
<evidence type="ECO:0000256" key="5">
    <source>
        <dbReference type="ARBA" id="ARBA00023136"/>
    </source>
</evidence>
<keyword evidence="2 6" id="KW-0813">Transport</keyword>
<reference evidence="8 9" key="1">
    <citation type="journal article" date="2015" name="Stand. Genomic Sci.">
        <title>Complete genome sequence and description of Salinispira pacifica gen. nov., sp. nov., a novel spirochaete isolated form a hypersaline microbial mat.</title>
        <authorList>
            <person name="Ben Hania W."/>
            <person name="Joseph M."/>
            <person name="Schumann P."/>
            <person name="Bunk B."/>
            <person name="Fiebig A."/>
            <person name="Sproer C."/>
            <person name="Klenk H.P."/>
            <person name="Fardeau M.L."/>
            <person name="Spring S."/>
        </authorList>
    </citation>
    <scope>NUCLEOTIDE SEQUENCE [LARGE SCALE GENOMIC DNA]</scope>
    <source>
        <strain evidence="8 9">L21-RPul-D2</strain>
    </source>
</reference>
<feature type="transmembrane region" description="Helical" evidence="6">
    <location>
        <begin position="309"/>
        <end position="330"/>
    </location>
</feature>
<dbReference type="InterPro" id="IPR035906">
    <property type="entry name" value="MetI-like_sf"/>
</dbReference>
<keyword evidence="3 6" id="KW-0812">Transmembrane</keyword>
<feature type="transmembrane region" description="Helical" evidence="6">
    <location>
        <begin position="268"/>
        <end position="288"/>
    </location>
</feature>
<organism evidence="8 9">
    <name type="scientific">Salinispira pacifica</name>
    <dbReference type="NCBI Taxonomy" id="1307761"/>
    <lineage>
        <taxon>Bacteria</taxon>
        <taxon>Pseudomonadati</taxon>
        <taxon>Spirochaetota</taxon>
        <taxon>Spirochaetia</taxon>
        <taxon>Spirochaetales</taxon>
        <taxon>Spirochaetaceae</taxon>
        <taxon>Salinispira</taxon>
    </lineage>
</organism>
<feature type="transmembrane region" description="Helical" evidence="6">
    <location>
        <begin position="50"/>
        <end position="70"/>
    </location>
</feature>
<dbReference type="PROSITE" id="PS50928">
    <property type="entry name" value="ABC_TM1"/>
    <property type="match status" value="1"/>
</dbReference>
<gene>
    <name evidence="8" type="ORF">L21SP2_2146</name>
</gene>
<sequence>MNVRDRQQHKYSILAVIIFTVSFIFPFADIRENRVAGSVPLWAGDLLSRTGPGGVLLLMLPPVLLILAILLRRSGRFSREALWLRIIPALLPGLSILTAFWVLSGIPGAYEEFLGEFGRVGMGFGFYLFILAGIVPLLSDRPPKGGAWIALGVFLITSVLLYTSSALDSLGIIREASNQQRRLLKEIGNHISITLSSVGIAVVIGVPGAFISYQYRRIRNAVFPVLNVLQTIPSIALFGLMIAPLAALSRAMPLLRQMGLRGIGNTPAIIALSMYALYPVLRYSYTALSEVDGKVIDAARGMGMNTIQLWGMVRLPLGIPVILHGIRVALIQTLGNATLAKLVGGGGLGVFVFEGLGQASSDMVLLGMFLIIAITLVADQLLTVLIRLLTPKALQNQYSAQTGESQ</sequence>
<dbReference type="EMBL" id="CP006939">
    <property type="protein sequence ID" value="AHC15513.1"/>
    <property type="molecule type" value="Genomic_DNA"/>
</dbReference>
<dbReference type="AlphaFoldDB" id="V5WIB5"/>
<dbReference type="Gene3D" id="1.10.3720.10">
    <property type="entry name" value="MetI-like"/>
    <property type="match status" value="1"/>
</dbReference>
<feature type="transmembrane region" description="Helical" evidence="6">
    <location>
        <begin position="225"/>
        <end position="248"/>
    </location>
</feature>
<feature type="transmembrane region" description="Helical" evidence="6">
    <location>
        <begin position="146"/>
        <end position="167"/>
    </location>
</feature>
<feature type="transmembrane region" description="Helical" evidence="6">
    <location>
        <begin position="122"/>
        <end position="139"/>
    </location>
</feature>
<dbReference type="STRING" id="1307761.L21SP2_2146"/>
<feature type="transmembrane region" description="Helical" evidence="6">
    <location>
        <begin position="12"/>
        <end position="30"/>
    </location>
</feature>
<dbReference type="GO" id="GO:0031460">
    <property type="term" value="P:glycine betaine transport"/>
    <property type="evidence" value="ECO:0007669"/>
    <property type="project" value="TreeGrafter"/>
</dbReference>